<dbReference type="InterPro" id="IPR037914">
    <property type="entry name" value="SpoVT-AbrB_sf"/>
</dbReference>
<accession>A0A220U082</accession>
<dbReference type="NCBIfam" id="TIGR01439">
    <property type="entry name" value="lp_hng_hel_AbrB"/>
    <property type="match status" value="1"/>
</dbReference>
<protein>
    <recommendedName>
        <fullName evidence="2">SpoVT-AbrB domain-containing protein</fullName>
    </recommendedName>
</protein>
<dbReference type="Proteomes" id="UP000198312">
    <property type="component" value="Chromosome"/>
</dbReference>
<dbReference type="InterPro" id="IPR052975">
    <property type="entry name" value="Repressor-like_regulatory"/>
</dbReference>
<dbReference type="PANTHER" id="PTHR34860">
    <property type="entry name" value="REPRESSOR-LIKE PROTEIN SSO7C3"/>
    <property type="match status" value="1"/>
</dbReference>
<dbReference type="PROSITE" id="PS51740">
    <property type="entry name" value="SPOVT_ABRB"/>
    <property type="match status" value="1"/>
</dbReference>
<dbReference type="InterPro" id="IPR007159">
    <property type="entry name" value="SpoVT-AbrB_dom"/>
</dbReference>
<evidence type="ECO:0000259" key="2">
    <source>
        <dbReference type="PROSITE" id="PS51740"/>
    </source>
</evidence>
<dbReference type="AlphaFoldDB" id="A0A220U082"/>
<evidence type="ECO:0000313" key="4">
    <source>
        <dbReference type="Proteomes" id="UP000198312"/>
    </source>
</evidence>
<gene>
    <name evidence="3" type="ORF">CFK37_04680</name>
</gene>
<organism evidence="3 4">
    <name type="scientific">Virgibacillus phasianinus</name>
    <dbReference type="NCBI Taxonomy" id="2017483"/>
    <lineage>
        <taxon>Bacteria</taxon>
        <taxon>Bacillati</taxon>
        <taxon>Bacillota</taxon>
        <taxon>Bacilli</taxon>
        <taxon>Bacillales</taxon>
        <taxon>Bacillaceae</taxon>
        <taxon>Virgibacillus</taxon>
    </lineage>
</organism>
<dbReference type="RefSeq" id="WP_089060794.1">
    <property type="nucleotide sequence ID" value="NZ_CP022315.1"/>
</dbReference>
<dbReference type="GO" id="GO:0003677">
    <property type="term" value="F:DNA binding"/>
    <property type="evidence" value="ECO:0007669"/>
    <property type="project" value="UniProtKB-UniRule"/>
</dbReference>
<keyword evidence="4" id="KW-1185">Reference proteome</keyword>
<reference evidence="3 4" key="1">
    <citation type="submission" date="2017-07" db="EMBL/GenBank/DDBJ databases">
        <title>Virgibacillus sp. LM2416.</title>
        <authorList>
            <person name="Tak E.J."/>
            <person name="Bae J.-W."/>
        </authorList>
    </citation>
    <scope>NUCLEOTIDE SEQUENCE [LARGE SCALE GENOMIC DNA]</scope>
    <source>
        <strain evidence="3 4">LM2416</strain>
    </source>
</reference>
<dbReference type="SUPFAM" id="SSF89447">
    <property type="entry name" value="AbrB/MazE/MraZ-like"/>
    <property type="match status" value="1"/>
</dbReference>
<dbReference type="SMART" id="SM00966">
    <property type="entry name" value="SpoVT_AbrB"/>
    <property type="match status" value="1"/>
</dbReference>
<keyword evidence="1" id="KW-0238">DNA-binding</keyword>
<proteinExistence type="predicted"/>
<feature type="domain" description="SpoVT-AbrB" evidence="2">
    <location>
        <begin position="2"/>
        <end position="47"/>
    </location>
</feature>
<evidence type="ECO:0000256" key="1">
    <source>
        <dbReference type="PROSITE-ProRule" id="PRU01076"/>
    </source>
</evidence>
<dbReference type="EMBL" id="CP022315">
    <property type="protein sequence ID" value="ASK61517.1"/>
    <property type="molecule type" value="Genomic_DNA"/>
</dbReference>
<name>A0A220U082_9BACI</name>
<dbReference type="PANTHER" id="PTHR34860:SF6">
    <property type="entry name" value="REPRESSOR-LIKE PROTEIN SSO7C3"/>
    <property type="match status" value="1"/>
</dbReference>
<dbReference type="Gene3D" id="2.10.260.10">
    <property type="match status" value="1"/>
</dbReference>
<sequence>MSLSAKLTSKGQITIPIEIRRALGVETGDQISFTINEHGIVMDKLNRPLTIQERFADYDLKKLNKCLKESMKEFDSGDDVGGEDI</sequence>
<dbReference type="OrthoDB" id="9811597at2"/>
<dbReference type="Pfam" id="PF04014">
    <property type="entry name" value="MazE_antitoxin"/>
    <property type="match status" value="1"/>
</dbReference>
<dbReference type="KEGG" id="vil:CFK37_04680"/>
<evidence type="ECO:0000313" key="3">
    <source>
        <dbReference type="EMBL" id="ASK61517.1"/>
    </source>
</evidence>